<dbReference type="PANTHER" id="PTHR46031">
    <property type="match status" value="1"/>
</dbReference>
<dbReference type="SUPFAM" id="SSF54768">
    <property type="entry name" value="dsRNA-binding domain-like"/>
    <property type="match status" value="1"/>
</dbReference>
<keyword evidence="1" id="KW-0677">Repeat</keyword>
<dbReference type="EMBL" id="CAUOFW020000686">
    <property type="protein sequence ID" value="CAK9135015.1"/>
    <property type="molecule type" value="Genomic_DNA"/>
</dbReference>
<dbReference type="GO" id="GO:0003723">
    <property type="term" value="F:RNA binding"/>
    <property type="evidence" value="ECO:0007669"/>
    <property type="project" value="UniProtKB-UniRule"/>
</dbReference>
<feature type="domain" description="DRBM" evidence="5">
    <location>
        <begin position="1"/>
        <end position="71"/>
    </location>
</feature>
<keyword evidence="2 3" id="KW-0694">RNA-binding</keyword>
<dbReference type="PANTHER" id="PTHR46031:SF31">
    <property type="entry name" value="DOUBLE-STRANDED RNA-BINDING PROTEIN 1-LIKE"/>
    <property type="match status" value="1"/>
</dbReference>
<dbReference type="PROSITE" id="PS50137">
    <property type="entry name" value="DS_RBD"/>
    <property type="match status" value="1"/>
</dbReference>
<dbReference type="SMART" id="SM00358">
    <property type="entry name" value="DSRM"/>
    <property type="match status" value="1"/>
</dbReference>
<proteinExistence type="predicted"/>
<accession>A0ABC8QUG9</accession>
<protein>
    <recommendedName>
        <fullName evidence="5">DRBM domain-containing protein</fullName>
    </recommendedName>
</protein>
<evidence type="ECO:0000259" key="5">
    <source>
        <dbReference type="PROSITE" id="PS50137"/>
    </source>
</evidence>
<evidence type="ECO:0000256" key="1">
    <source>
        <dbReference type="ARBA" id="ARBA00022737"/>
    </source>
</evidence>
<gene>
    <name evidence="6" type="ORF">ILEXP_LOCUS1938</name>
</gene>
<feature type="compositionally biased region" description="Polar residues" evidence="4">
    <location>
        <begin position="110"/>
        <end position="127"/>
    </location>
</feature>
<dbReference type="InterPro" id="IPR014720">
    <property type="entry name" value="dsRBD_dom"/>
</dbReference>
<evidence type="ECO:0000256" key="2">
    <source>
        <dbReference type="ARBA" id="ARBA00022884"/>
    </source>
</evidence>
<organism evidence="6 7">
    <name type="scientific">Ilex paraguariensis</name>
    <name type="common">yerba mate</name>
    <dbReference type="NCBI Taxonomy" id="185542"/>
    <lineage>
        <taxon>Eukaryota</taxon>
        <taxon>Viridiplantae</taxon>
        <taxon>Streptophyta</taxon>
        <taxon>Embryophyta</taxon>
        <taxon>Tracheophyta</taxon>
        <taxon>Spermatophyta</taxon>
        <taxon>Magnoliopsida</taxon>
        <taxon>eudicotyledons</taxon>
        <taxon>Gunneridae</taxon>
        <taxon>Pentapetalae</taxon>
        <taxon>asterids</taxon>
        <taxon>campanulids</taxon>
        <taxon>Aquifoliales</taxon>
        <taxon>Aquifoliaceae</taxon>
        <taxon>Ilex</taxon>
    </lineage>
</organism>
<dbReference type="AlphaFoldDB" id="A0ABC8QUG9"/>
<sequence>MYKTKLQELCHQYSWNLPAYTTVKDGPDHNPRFNSTVVVNGLTFEVPKDQCRSSKESQNQAAKLAFDHFTAAKAVEKQIRDLPLVRGYPSPLCSGLSTSNINLDVRIVPPTQQEDAPSPQTNRTPLASNEDKRSKGRKEIILFLPSSSCQLHCSTAFHMRIILQGF</sequence>
<dbReference type="Proteomes" id="UP001642360">
    <property type="component" value="Unassembled WGS sequence"/>
</dbReference>
<evidence type="ECO:0000313" key="7">
    <source>
        <dbReference type="Proteomes" id="UP001642360"/>
    </source>
</evidence>
<evidence type="ECO:0000256" key="4">
    <source>
        <dbReference type="SAM" id="MobiDB-lite"/>
    </source>
</evidence>
<keyword evidence="7" id="KW-1185">Reference proteome</keyword>
<evidence type="ECO:0000313" key="6">
    <source>
        <dbReference type="EMBL" id="CAK9135015.1"/>
    </source>
</evidence>
<dbReference type="Pfam" id="PF00035">
    <property type="entry name" value="dsrm"/>
    <property type="match status" value="1"/>
</dbReference>
<dbReference type="Gene3D" id="3.30.160.20">
    <property type="match status" value="1"/>
</dbReference>
<comment type="caution">
    <text evidence="6">The sequence shown here is derived from an EMBL/GenBank/DDBJ whole genome shotgun (WGS) entry which is preliminary data.</text>
</comment>
<reference evidence="6 7" key="1">
    <citation type="submission" date="2024-02" db="EMBL/GenBank/DDBJ databases">
        <authorList>
            <person name="Vignale AGUSTIN F."/>
            <person name="Sosa J E."/>
            <person name="Modenutti C."/>
        </authorList>
    </citation>
    <scope>NUCLEOTIDE SEQUENCE [LARGE SCALE GENOMIC DNA]</scope>
</reference>
<name>A0ABC8QUG9_9AQUA</name>
<evidence type="ECO:0000256" key="3">
    <source>
        <dbReference type="PROSITE-ProRule" id="PRU00266"/>
    </source>
</evidence>
<feature type="region of interest" description="Disordered" evidence="4">
    <location>
        <begin position="110"/>
        <end position="133"/>
    </location>
</feature>